<accession>A0A4Z2GWS7</accession>
<evidence type="ECO:0000313" key="3">
    <source>
        <dbReference type="Proteomes" id="UP000314294"/>
    </source>
</evidence>
<evidence type="ECO:0000256" key="1">
    <source>
        <dbReference type="SAM" id="MobiDB-lite"/>
    </source>
</evidence>
<name>A0A4Z2GWS7_9TELE</name>
<dbReference type="EMBL" id="SRLO01000388">
    <property type="protein sequence ID" value="TNN58107.1"/>
    <property type="molecule type" value="Genomic_DNA"/>
</dbReference>
<dbReference type="AlphaFoldDB" id="A0A4Z2GWS7"/>
<evidence type="ECO:0000313" key="2">
    <source>
        <dbReference type="EMBL" id="TNN58107.1"/>
    </source>
</evidence>
<reference evidence="2 3" key="1">
    <citation type="submission" date="2019-03" db="EMBL/GenBank/DDBJ databases">
        <title>First draft genome of Liparis tanakae, snailfish: a comprehensive survey of snailfish specific genes.</title>
        <authorList>
            <person name="Kim W."/>
            <person name="Song I."/>
            <person name="Jeong J.-H."/>
            <person name="Kim D."/>
            <person name="Kim S."/>
            <person name="Ryu S."/>
            <person name="Song J.Y."/>
            <person name="Lee S.K."/>
        </authorList>
    </citation>
    <scope>NUCLEOTIDE SEQUENCE [LARGE SCALE GENOMIC DNA]</scope>
    <source>
        <tissue evidence="2">Muscle</tissue>
    </source>
</reference>
<feature type="compositionally biased region" description="Gly residues" evidence="1">
    <location>
        <begin position="39"/>
        <end position="62"/>
    </location>
</feature>
<feature type="region of interest" description="Disordered" evidence="1">
    <location>
        <begin position="32"/>
        <end position="98"/>
    </location>
</feature>
<keyword evidence="3" id="KW-1185">Reference proteome</keyword>
<dbReference type="Proteomes" id="UP000314294">
    <property type="component" value="Unassembled WGS sequence"/>
</dbReference>
<protein>
    <submittedName>
        <fullName evidence="2">Uncharacterized protein</fullName>
    </submittedName>
</protein>
<proteinExistence type="predicted"/>
<gene>
    <name evidence="2" type="ORF">EYF80_031630</name>
</gene>
<organism evidence="2 3">
    <name type="scientific">Liparis tanakae</name>
    <name type="common">Tanaka's snailfish</name>
    <dbReference type="NCBI Taxonomy" id="230148"/>
    <lineage>
        <taxon>Eukaryota</taxon>
        <taxon>Metazoa</taxon>
        <taxon>Chordata</taxon>
        <taxon>Craniata</taxon>
        <taxon>Vertebrata</taxon>
        <taxon>Euteleostomi</taxon>
        <taxon>Actinopterygii</taxon>
        <taxon>Neopterygii</taxon>
        <taxon>Teleostei</taxon>
        <taxon>Neoteleostei</taxon>
        <taxon>Acanthomorphata</taxon>
        <taxon>Eupercaria</taxon>
        <taxon>Perciformes</taxon>
        <taxon>Cottioidei</taxon>
        <taxon>Cottales</taxon>
        <taxon>Liparidae</taxon>
        <taxon>Liparis</taxon>
    </lineage>
</organism>
<comment type="caution">
    <text evidence="2">The sequence shown here is derived from an EMBL/GenBank/DDBJ whole genome shotgun (WGS) entry which is preliminary data.</text>
</comment>
<sequence length="135" mass="13710">MFSLSSPGDRRSPLVKRGGAIVRPETIYLLRLPEPSGDGLEGGGDLEGGGLEGGGLEGGGLEGGEDPVTIGSSLSPTNLDSSVSSIIDEVTDEGAGSGTVCWSGSLTQTQIAGGGYQWEVQLQPFPQNQPHVNTG</sequence>
<feature type="compositionally biased region" description="Polar residues" evidence="1">
    <location>
        <begin position="70"/>
        <end position="85"/>
    </location>
</feature>